<protein>
    <submittedName>
        <fullName evidence="2">Putative RNA-directed DNA polymerase from transposon BS</fullName>
    </submittedName>
</protein>
<dbReference type="GO" id="GO:0003964">
    <property type="term" value="F:RNA-directed DNA polymerase activity"/>
    <property type="evidence" value="ECO:0007669"/>
    <property type="project" value="UniProtKB-KW"/>
</dbReference>
<dbReference type="Proteomes" id="UP000499080">
    <property type="component" value="Unassembled WGS sequence"/>
</dbReference>
<dbReference type="EMBL" id="BGPR01055901">
    <property type="protein sequence ID" value="GBO32452.1"/>
    <property type="molecule type" value="Genomic_DNA"/>
</dbReference>
<keyword evidence="2" id="KW-0695">RNA-directed DNA polymerase</keyword>
<dbReference type="InterPro" id="IPR000477">
    <property type="entry name" value="RT_dom"/>
</dbReference>
<keyword evidence="3" id="KW-1185">Reference proteome</keyword>
<feature type="domain" description="Reverse transcriptase" evidence="1">
    <location>
        <begin position="1"/>
        <end position="202"/>
    </location>
</feature>
<dbReference type="PROSITE" id="PS50878">
    <property type="entry name" value="RT_POL"/>
    <property type="match status" value="1"/>
</dbReference>
<reference evidence="2 3" key="1">
    <citation type="journal article" date="2019" name="Sci. Rep.">
        <title>Orb-weaving spider Araneus ventricosus genome elucidates the spidroin gene catalogue.</title>
        <authorList>
            <person name="Kono N."/>
            <person name="Nakamura H."/>
            <person name="Ohtoshi R."/>
            <person name="Moran D.A.P."/>
            <person name="Shinohara A."/>
            <person name="Yoshida Y."/>
            <person name="Fujiwara M."/>
            <person name="Mori M."/>
            <person name="Tomita M."/>
            <person name="Arakawa K."/>
        </authorList>
    </citation>
    <scope>NUCLEOTIDE SEQUENCE [LARGE SCALE GENOMIC DNA]</scope>
</reference>
<dbReference type="InterPro" id="IPR043502">
    <property type="entry name" value="DNA/RNA_pol_sf"/>
</dbReference>
<accession>A0A4Y2W612</accession>
<dbReference type="PANTHER" id="PTHR19446">
    <property type="entry name" value="REVERSE TRANSCRIPTASES"/>
    <property type="match status" value="1"/>
</dbReference>
<evidence type="ECO:0000313" key="2">
    <source>
        <dbReference type="EMBL" id="GBO32452.1"/>
    </source>
</evidence>
<evidence type="ECO:0000259" key="1">
    <source>
        <dbReference type="PROSITE" id="PS50878"/>
    </source>
</evidence>
<keyword evidence="2" id="KW-0808">Transferase</keyword>
<feature type="non-terminal residue" evidence="2">
    <location>
        <position position="1"/>
    </location>
</feature>
<organism evidence="2 3">
    <name type="scientific">Araneus ventricosus</name>
    <name type="common">Orbweaver spider</name>
    <name type="synonym">Epeira ventricosa</name>
    <dbReference type="NCBI Taxonomy" id="182803"/>
    <lineage>
        <taxon>Eukaryota</taxon>
        <taxon>Metazoa</taxon>
        <taxon>Ecdysozoa</taxon>
        <taxon>Arthropoda</taxon>
        <taxon>Chelicerata</taxon>
        <taxon>Arachnida</taxon>
        <taxon>Araneae</taxon>
        <taxon>Araneomorphae</taxon>
        <taxon>Entelegynae</taxon>
        <taxon>Araneoidea</taxon>
        <taxon>Araneidae</taxon>
        <taxon>Araneus</taxon>
    </lineage>
</organism>
<evidence type="ECO:0000313" key="3">
    <source>
        <dbReference type="Proteomes" id="UP000499080"/>
    </source>
</evidence>
<dbReference type="Pfam" id="PF00078">
    <property type="entry name" value="RVT_1"/>
    <property type="match status" value="1"/>
</dbReference>
<name>A0A4Y2W612_ARAVE</name>
<comment type="caution">
    <text evidence="2">The sequence shown here is derived from an EMBL/GenBank/DDBJ whole genome shotgun (WGS) entry which is preliminary data.</text>
</comment>
<sequence>HFPQSWKTAVVFPIYKQGKDAQVPDSYRPISLLSSLSKLAETIILNRLEAETENKLIPFQFGFRKGLTTNEQLLRMTEHIRDGLQNYSDTAAMFIDIAKAFDRVWIDGLIYKMHKLKISKQLILLMQSYLKHGNFIVRVVKDLSTPRTTEAGVVRGSRLGPHCFIFINDIYQMPNTQLCLFADDTAIMSTGPERHTNVTSLN</sequence>
<dbReference type="SUPFAM" id="SSF56672">
    <property type="entry name" value="DNA/RNA polymerases"/>
    <property type="match status" value="1"/>
</dbReference>
<dbReference type="AlphaFoldDB" id="A0A4Y2W612"/>
<gene>
    <name evidence="2" type="primary">RTase_492</name>
    <name evidence="2" type="ORF">AVEN_80581_1</name>
</gene>
<keyword evidence="2" id="KW-0548">Nucleotidyltransferase</keyword>
<dbReference type="OrthoDB" id="6433969at2759"/>
<proteinExistence type="predicted"/>